<keyword evidence="2" id="KW-0808">Transferase</keyword>
<proteinExistence type="predicted"/>
<dbReference type="PANTHER" id="PTHR46577:SF1">
    <property type="entry name" value="HTH-TYPE TRANSCRIPTIONAL REGULATORY PROTEIN GABR"/>
    <property type="match status" value="1"/>
</dbReference>
<evidence type="ECO:0000313" key="3">
    <source>
        <dbReference type="Proteomes" id="UP001180825"/>
    </source>
</evidence>
<dbReference type="InterPro" id="IPR004839">
    <property type="entry name" value="Aminotransferase_I/II_large"/>
</dbReference>
<protein>
    <submittedName>
        <fullName evidence="2">GntR family transcriptional regulator/MocR family aminotransferase</fullName>
    </submittedName>
</protein>
<dbReference type="SUPFAM" id="SSF53383">
    <property type="entry name" value="PLP-dependent transferases"/>
    <property type="match status" value="1"/>
</dbReference>
<dbReference type="InterPro" id="IPR015424">
    <property type="entry name" value="PyrdxlP-dep_Trfase"/>
</dbReference>
<dbReference type="Gene3D" id="3.40.640.10">
    <property type="entry name" value="Type I PLP-dependent aspartate aminotransferase-like (Major domain)"/>
    <property type="match status" value="1"/>
</dbReference>
<dbReference type="CDD" id="cd00609">
    <property type="entry name" value="AAT_like"/>
    <property type="match status" value="1"/>
</dbReference>
<evidence type="ECO:0000313" key="2">
    <source>
        <dbReference type="EMBL" id="MDR7335934.1"/>
    </source>
</evidence>
<evidence type="ECO:0000259" key="1">
    <source>
        <dbReference type="Pfam" id="PF00155"/>
    </source>
</evidence>
<keyword evidence="3" id="KW-1185">Reference proteome</keyword>
<reference evidence="2 3" key="1">
    <citation type="submission" date="2023-07" db="EMBL/GenBank/DDBJ databases">
        <title>Sorghum-associated microbial communities from plants grown in Nebraska, USA.</title>
        <authorList>
            <person name="Schachtman D."/>
        </authorList>
    </citation>
    <scope>NUCLEOTIDE SEQUENCE [LARGE SCALE GENOMIC DNA]</scope>
    <source>
        <strain evidence="2 3">BE316</strain>
    </source>
</reference>
<organism evidence="2 3">
    <name type="scientific">Roseateles asaccharophilus</name>
    <dbReference type="NCBI Taxonomy" id="582607"/>
    <lineage>
        <taxon>Bacteria</taxon>
        <taxon>Pseudomonadati</taxon>
        <taxon>Pseudomonadota</taxon>
        <taxon>Betaproteobacteria</taxon>
        <taxon>Burkholderiales</taxon>
        <taxon>Sphaerotilaceae</taxon>
        <taxon>Roseateles</taxon>
    </lineage>
</organism>
<keyword evidence="2" id="KW-0032">Aminotransferase</keyword>
<comment type="caution">
    <text evidence="2">The sequence shown here is derived from an EMBL/GenBank/DDBJ whole genome shotgun (WGS) entry which is preliminary data.</text>
</comment>
<dbReference type="EMBL" id="JAVDXV010000012">
    <property type="protein sequence ID" value="MDR7335934.1"/>
    <property type="molecule type" value="Genomic_DNA"/>
</dbReference>
<dbReference type="InterPro" id="IPR051446">
    <property type="entry name" value="HTH_trans_reg/aminotransferase"/>
</dbReference>
<gene>
    <name evidence="2" type="ORF">J2X21_005101</name>
</gene>
<sequence length="378" mass="41159">MPRTFDADRIDSSLFPAAVWSRLEGKRVRAHGARPLQCTALQGLAALRGLIAQHLLLTRGLACDLEQIVIVQAAHQAIDLLARLLLNPNEEVWIEDPGSTSLKSLLASTGARVVPVPVDEDGLRVDEGVLAAPRARMACTTTGVQMPLGLPLSAARRESLLSWARAAGAYVLDEDREGDVFLDGHPPACLKAIDTHDRVIHVGHLDASMGHGVRLGYLVLPRNLVDPVCAAMAITQTRPSLMDQAVLHDFMADGHWSRHLHELRAVYRGRADALRHNLDKHFGRWLRIAPAQRGLNVTAWLPTATRDADIARRAADAGVSVTPLSAYRMHHPVKGGLRLGFAAFSEPNIHAGVLQLARALDGRATPQVARRSKQRPTE</sequence>
<feature type="domain" description="Aminotransferase class I/classII large" evidence="1">
    <location>
        <begin position="37"/>
        <end position="350"/>
    </location>
</feature>
<dbReference type="Pfam" id="PF00155">
    <property type="entry name" value="Aminotran_1_2"/>
    <property type="match status" value="1"/>
</dbReference>
<dbReference type="GO" id="GO:0008483">
    <property type="term" value="F:transaminase activity"/>
    <property type="evidence" value="ECO:0007669"/>
    <property type="project" value="UniProtKB-KW"/>
</dbReference>
<name>A0ABU2AFD4_9BURK</name>
<dbReference type="Proteomes" id="UP001180825">
    <property type="component" value="Unassembled WGS sequence"/>
</dbReference>
<dbReference type="RefSeq" id="WP_310332935.1">
    <property type="nucleotide sequence ID" value="NZ_JAVDXV010000012.1"/>
</dbReference>
<dbReference type="PANTHER" id="PTHR46577">
    <property type="entry name" value="HTH-TYPE TRANSCRIPTIONAL REGULATORY PROTEIN GABR"/>
    <property type="match status" value="1"/>
</dbReference>
<accession>A0ABU2AFD4</accession>
<dbReference type="InterPro" id="IPR015421">
    <property type="entry name" value="PyrdxlP-dep_Trfase_major"/>
</dbReference>